<dbReference type="AlphaFoldDB" id="A0A0E0JYP0"/>
<evidence type="ECO:0000259" key="1">
    <source>
        <dbReference type="Pfam" id="PF07859"/>
    </source>
</evidence>
<dbReference type="Gramene" id="OPUNC02G11500.1">
    <property type="protein sequence ID" value="OPUNC02G11500.1"/>
    <property type="gene ID" value="OPUNC02G11500"/>
</dbReference>
<dbReference type="Pfam" id="PF07859">
    <property type="entry name" value="Abhydrolase_3"/>
    <property type="match status" value="1"/>
</dbReference>
<dbReference type="Gene3D" id="3.40.50.1820">
    <property type="entry name" value="alpha/beta hydrolase"/>
    <property type="match status" value="1"/>
</dbReference>
<name>A0A0E0JYP0_ORYPU</name>
<dbReference type="Proteomes" id="UP000026962">
    <property type="component" value="Chromosome 2"/>
</dbReference>
<dbReference type="GO" id="GO:0016787">
    <property type="term" value="F:hydrolase activity"/>
    <property type="evidence" value="ECO:0007669"/>
    <property type="project" value="InterPro"/>
</dbReference>
<evidence type="ECO:0000313" key="3">
    <source>
        <dbReference type="Proteomes" id="UP000026962"/>
    </source>
</evidence>
<dbReference type="PANTHER" id="PTHR23024:SF538">
    <property type="entry name" value="OS07G0643100 PROTEIN"/>
    <property type="match status" value="1"/>
</dbReference>
<evidence type="ECO:0000313" key="2">
    <source>
        <dbReference type="EnsemblPlants" id="OPUNC02G11500.1"/>
    </source>
</evidence>
<dbReference type="InterPro" id="IPR050466">
    <property type="entry name" value="Carboxylest/Gibb_receptor"/>
</dbReference>
<sequence>MPPVASGRVFCPPTAGEAAAAAAKLPVVVYFHGSGFVLLFAVSRPYDVLCHRICRVVRAMVVSVNYRLAPEHRFPAGYDDGVPALRYYLDVNGLLEEGELARHHGGPLQLLPRHAGGNIVHHVAQRWASTAASPSSSSPPVPLRLTGARPSLAWRSGRSQEEEVELDKASFSLSLARADYFWREFLPEGAIRDHAAA</sequence>
<dbReference type="EnsemblPlants" id="OPUNC02G11500.1">
    <property type="protein sequence ID" value="OPUNC02G11500.1"/>
    <property type="gene ID" value="OPUNC02G11500"/>
</dbReference>
<dbReference type="InterPro" id="IPR029058">
    <property type="entry name" value="AB_hydrolase_fold"/>
</dbReference>
<accession>A0A0E0JYP0</accession>
<keyword evidence="3" id="KW-1185">Reference proteome</keyword>
<dbReference type="SUPFAM" id="SSF53474">
    <property type="entry name" value="alpha/beta-Hydrolases"/>
    <property type="match status" value="1"/>
</dbReference>
<reference evidence="2" key="1">
    <citation type="submission" date="2015-04" db="UniProtKB">
        <authorList>
            <consortium name="EnsemblPlants"/>
        </authorList>
    </citation>
    <scope>IDENTIFICATION</scope>
</reference>
<feature type="domain" description="Alpha/beta hydrolase fold-3" evidence="1">
    <location>
        <begin position="28"/>
        <end position="196"/>
    </location>
</feature>
<dbReference type="STRING" id="4537.A0A0E0JYP0"/>
<dbReference type="eggNOG" id="KOG1515">
    <property type="taxonomic scope" value="Eukaryota"/>
</dbReference>
<reference evidence="2" key="2">
    <citation type="submission" date="2018-05" db="EMBL/GenBank/DDBJ databases">
        <title>OpunRS2 (Oryza punctata Reference Sequence Version 2).</title>
        <authorList>
            <person name="Zhang J."/>
            <person name="Kudrna D."/>
            <person name="Lee S."/>
            <person name="Talag J."/>
            <person name="Welchert J."/>
            <person name="Wing R.A."/>
        </authorList>
    </citation>
    <scope>NUCLEOTIDE SEQUENCE [LARGE SCALE GENOMIC DNA]</scope>
</reference>
<proteinExistence type="predicted"/>
<dbReference type="PANTHER" id="PTHR23024">
    <property type="entry name" value="ARYLACETAMIDE DEACETYLASE"/>
    <property type="match status" value="1"/>
</dbReference>
<protein>
    <recommendedName>
        <fullName evidence="1">Alpha/beta hydrolase fold-3 domain-containing protein</fullName>
    </recommendedName>
</protein>
<dbReference type="InterPro" id="IPR013094">
    <property type="entry name" value="AB_hydrolase_3"/>
</dbReference>
<organism evidence="2">
    <name type="scientific">Oryza punctata</name>
    <name type="common">Red rice</name>
    <dbReference type="NCBI Taxonomy" id="4537"/>
    <lineage>
        <taxon>Eukaryota</taxon>
        <taxon>Viridiplantae</taxon>
        <taxon>Streptophyta</taxon>
        <taxon>Embryophyta</taxon>
        <taxon>Tracheophyta</taxon>
        <taxon>Spermatophyta</taxon>
        <taxon>Magnoliopsida</taxon>
        <taxon>Liliopsida</taxon>
        <taxon>Poales</taxon>
        <taxon>Poaceae</taxon>
        <taxon>BOP clade</taxon>
        <taxon>Oryzoideae</taxon>
        <taxon>Oryzeae</taxon>
        <taxon>Oryzinae</taxon>
        <taxon>Oryza</taxon>
    </lineage>
</organism>
<dbReference type="HOGENOM" id="CLU_1386161_0_0_1"/>